<proteinExistence type="predicted"/>
<accession>A0A7I7MBP8</accession>
<feature type="compositionally biased region" description="Basic and acidic residues" evidence="1">
    <location>
        <begin position="98"/>
        <end position="117"/>
    </location>
</feature>
<dbReference type="RefSeq" id="WP_163723143.1">
    <property type="nucleotide sequence ID" value="NZ_AP022574.1"/>
</dbReference>
<evidence type="ECO:0000313" key="2">
    <source>
        <dbReference type="EMBL" id="BBX69721.1"/>
    </source>
</evidence>
<dbReference type="AlphaFoldDB" id="A0A7I7MBP8"/>
<dbReference type="EMBL" id="AP022574">
    <property type="protein sequence ID" value="BBX69721.1"/>
    <property type="molecule type" value="Genomic_DNA"/>
</dbReference>
<dbReference type="Proteomes" id="UP000466514">
    <property type="component" value="Chromosome"/>
</dbReference>
<keyword evidence="3" id="KW-1185">Reference proteome</keyword>
<gene>
    <name evidence="2" type="ORF">MPSYJ_31820</name>
</gene>
<feature type="region of interest" description="Disordered" evidence="1">
    <location>
        <begin position="96"/>
        <end position="117"/>
    </location>
</feature>
<protein>
    <submittedName>
        <fullName evidence="2">Uncharacterized protein</fullName>
    </submittedName>
</protein>
<name>A0A7I7MBP8_9MYCO</name>
<organism evidence="2 3">
    <name type="scientific">Mycolicibacterium psychrotolerans</name>
    <dbReference type="NCBI Taxonomy" id="216929"/>
    <lineage>
        <taxon>Bacteria</taxon>
        <taxon>Bacillati</taxon>
        <taxon>Actinomycetota</taxon>
        <taxon>Actinomycetes</taxon>
        <taxon>Mycobacteriales</taxon>
        <taxon>Mycobacteriaceae</taxon>
        <taxon>Mycolicibacterium</taxon>
    </lineage>
</organism>
<reference evidence="2 3" key="1">
    <citation type="journal article" date="2019" name="Emerg. Microbes Infect.">
        <title>Comprehensive subspecies identification of 175 nontuberculous mycobacteria species based on 7547 genomic profiles.</title>
        <authorList>
            <person name="Matsumoto Y."/>
            <person name="Kinjo T."/>
            <person name="Motooka D."/>
            <person name="Nabeya D."/>
            <person name="Jung N."/>
            <person name="Uechi K."/>
            <person name="Horii T."/>
            <person name="Iida T."/>
            <person name="Fujita J."/>
            <person name="Nakamura S."/>
        </authorList>
    </citation>
    <scope>NUCLEOTIDE SEQUENCE [LARGE SCALE GENOMIC DNA]</scope>
    <source>
        <strain evidence="2 3">JCM 13323</strain>
    </source>
</reference>
<sequence>MNPTAGRQLRRDLDAVLAAAVKQRGPLVFDEVEEIAIAEAMIAADRAEQLRAAFDDELAGEARSSALTRLSAEARQCSVLAVTLARSVTKELLAQPKSEMHQRAVRARWDNRGARHG</sequence>
<evidence type="ECO:0000256" key="1">
    <source>
        <dbReference type="SAM" id="MobiDB-lite"/>
    </source>
</evidence>
<evidence type="ECO:0000313" key="3">
    <source>
        <dbReference type="Proteomes" id="UP000466514"/>
    </source>
</evidence>
<dbReference type="KEGG" id="mpsc:MPSYJ_31820"/>